<evidence type="ECO:0000256" key="1">
    <source>
        <dbReference type="SAM" id="SignalP"/>
    </source>
</evidence>
<keyword evidence="5" id="KW-1185">Reference proteome</keyword>
<gene>
    <name evidence="4" type="ORF">ACFSSA_08120</name>
</gene>
<feature type="chain" id="PRO_5045772802" evidence="1">
    <location>
        <begin position="22"/>
        <end position="707"/>
    </location>
</feature>
<feature type="signal peptide" evidence="1">
    <location>
        <begin position="1"/>
        <end position="21"/>
    </location>
</feature>
<evidence type="ECO:0000313" key="5">
    <source>
        <dbReference type="Proteomes" id="UP001597375"/>
    </source>
</evidence>
<dbReference type="Pfam" id="PF23500">
    <property type="entry name" value="DUF7133"/>
    <property type="match status" value="1"/>
</dbReference>
<dbReference type="PANTHER" id="PTHR33546">
    <property type="entry name" value="LARGE, MULTIFUNCTIONAL SECRETED PROTEIN-RELATED"/>
    <property type="match status" value="1"/>
</dbReference>
<dbReference type="RefSeq" id="WP_386819930.1">
    <property type="nucleotide sequence ID" value="NZ_JBHUIT010000010.1"/>
</dbReference>
<evidence type="ECO:0000259" key="2">
    <source>
        <dbReference type="Pfam" id="PF06439"/>
    </source>
</evidence>
<dbReference type="SUPFAM" id="SSF63829">
    <property type="entry name" value="Calcium-dependent phosphotriesterase"/>
    <property type="match status" value="1"/>
</dbReference>
<name>A0ABW5D8B9_9BACT</name>
<dbReference type="Pfam" id="PF06439">
    <property type="entry name" value="3keto-disac_hyd"/>
    <property type="match status" value="1"/>
</dbReference>
<dbReference type="PANTHER" id="PTHR33546:SF1">
    <property type="entry name" value="LARGE, MULTIFUNCTIONAL SECRETED PROTEIN"/>
    <property type="match status" value="1"/>
</dbReference>
<sequence>MRLGLTTFFLSLLTSSLISRADDWSKYYTIEPVKVPETVDAQLGGLTTLPDGRLAATFETGEVSIYNPNTKTWKLFAQGLQCPLGLLGEEDGSILVMQWTELTRLTDTDGDGVADLYRTVFNNFGVSGNYHEFAYGPARDKEGNLYVSLNVASNNGPIGKNIRGPFTPIGVSREILTRLGEEEIKAKYKNDAGRMYSRVAYRGCVIKITPDGKSEPFAYGFRSPDGIGVDDQNRLWATDNQGDWRGTSPLYHVEEGKFYGHPASLVWKKDWDGRNPLDISVEELESMRTPAAGLFPHGELANSPTEPISTIDPSLFGLPKGELLIGEMNQPTLIRFLPEEVDGTLQGTMIPFLFTTDLGIGNHRLTFTEDGSLWIGKTHLGWAGAEGLARVKWKGDQTFLADKVQLLENGFEIHFNHPLGEEMPTLAVSRHTYLYHKDYGSPKIDLKDVSIDNVEISGDRRTIRLTLPEIEPRHLYTIELGGAADSKGNPLMGKILRYNVVKNIPGAKDSAGEVSAVVPEGFTDLLAKGDLSDWYAGNKNKWTLKNGVVSRGTEKTGSLLTKRKYKHFELRFDWRISEGGNSGVIYRAQKGRGIEYQVLDDERHVRGKEPLSSSAALYDIIPPAADKPYNPAGEWNSGRIVSNGNHIEHWLNGMKVLEIEIGSNEWDEAFRKSKYSKIENYAGEASSIQFQDHGADVSYRNILIREF</sequence>
<dbReference type="EMBL" id="JBHUIT010000010">
    <property type="protein sequence ID" value="MFD2256638.1"/>
    <property type="molecule type" value="Genomic_DNA"/>
</dbReference>
<accession>A0ABW5D8B9</accession>
<dbReference type="InterPro" id="IPR010496">
    <property type="entry name" value="AL/BT2_dom"/>
</dbReference>
<proteinExistence type="predicted"/>
<comment type="caution">
    <text evidence="4">The sequence shown here is derived from an EMBL/GenBank/DDBJ whole genome shotgun (WGS) entry which is preliminary data.</text>
</comment>
<evidence type="ECO:0000259" key="3">
    <source>
        <dbReference type="Pfam" id="PF23500"/>
    </source>
</evidence>
<evidence type="ECO:0000313" key="4">
    <source>
        <dbReference type="EMBL" id="MFD2256638.1"/>
    </source>
</evidence>
<feature type="domain" description="DUF7133" evidence="3">
    <location>
        <begin position="74"/>
        <end position="148"/>
    </location>
</feature>
<keyword evidence="1" id="KW-0732">Signal</keyword>
<dbReference type="Gene3D" id="2.60.120.560">
    <property type="entry name" value="Exo-inulinase, domain 1"/>
    <property type="match status" value="1"/>
</dbReference>
<dbReference type="Gene3D" id="2.120.10.30">
    <property type="entry name" value="TolB, C-terminal domain"/>
    <property type="match status" value="1"/>
</dbReference>
<dbReference type="InterPro" id="IPR011042">
    <property type="entry name" value="6-blade_b-propeller_TolB-like"/>
</dbReference>
<reference evidence="5" key="1">
    <citation type="journal article" date="2019" name="Int. J. Syst. Evol. Microbiol.">
        <title>The Global Catalogue of Microorganisms (GCM) 10K type strain sequencing project: providing services to taxonomists for standard genome sequencing and annotation.</title>
        <authorList>
            <consortium name="The Broad Institute Genomics Platform"/>
            <consortium name="The Broad Institute Genome Sequencing Center for Infectious Disease"/>
            <person name="Wu L."/>
            <person name="Ma J."/>
        </authorList>
    </citation>
    <scope>NUCLEOTIDE SEQUENCE [LARGE SCALE GENOMIC DNA]</scope>
    <source>
        <strain evidence="5">CGMCC 4.7106</strain>
    </source>
</reference>
<dbReference type="GO" id="GO:0016787">
    <property type="term" value="F:hydrolase activity"/>
    <property type="evidence" value="ECO:0007669"/>
    <property type="project" value="UniProtKB-KW"/>
</dbReference>
<keyword evidence="4" id="KW-0378">Hydrolase</keyword>
<protein>
    <submittedName>
        <fullName evidence="4">Family 16 glycoside hydrolase</fullName>
    </submittedName>
</protein>
<feature type="domain" description="3-keto-alpha-glucoside-1,2-lyase/3-keto-2-hydroxy-glucal hydratase" evidence="2">
    <location>
        <begin position="522"/>
        <end position="705"/>
    </location>
</feature>
<dbReference type="Proteomes" id="UP001597375">
    <property type="component" value="Unassembled WGS sequence"/>
</dbReference>
<dbReference type="InterPro" id="IPR055557">
    <property type="entry name" value="DUF7133"/>
</dbReference>
<organism evidence="4 5">
    <name type="scientific">Luteolibacter algae</name>
    <dbReference type="NCBI Taxonomy" id="454151"/>
    <lineage>
        <taxon>Bacteria</taxon>
        <taxon>Pseudomonadati</taxon>
        <taxon>Verrucomicrobiota</taxon>
        <taxon>Verrucomicrobiia</taxon>
        <taxon>Verrucomicrobiales</taxon>
        <taxon>Verrucomicrobiaceae</taxon>
        <taxon>Luteolibacter</taxon>
    </lineage>
</organism>